<evidence type="ECO:0000313" key="3">
    <source>
        <dbReference type="Proteomes" id="UP001189624"/>
    </source>
</evidence>
<protein>
    <submittedName>
        <fullName evidence="2">Uncharacterized protein</fullName>
    </submittedName>
</protein>
<evidence type="ECO:0000313" key="2">
    <source>
        <dbReference type="EMBL" id="CAJ1927577.1"/>
    </source>
</evidence>
<dbReference type="EMBL" id="OY731399">
    <property type="protein sequence ID" value="CAJ1927577.1"/>
    <property type="molecule type" value="Genomic_DNA"/>
</dbReference>
<organism evidence="2 3">
    <name type="scientific">Sphenostylis stenocarpa</name>
    <dbReference type="NCBI Taxonomy" id="92480"/>
    <lineage>
        <taxon>Eukaryota</taxon>
        <taxon>Viridiplantae</taxon>
        <taxon>Streptophyta</taxon>
        <taxon>Embryophyta</taxon>
        <taxon>Tracheophyta</taxon>
        <taxon>Spermatophyta</taxon>
        <taxon>Magnoliopsida</taxon>
        <taxon>eudicotyledons</taxon>
        <taxon>Gunneridae</taxon>
        <taxon>Pentapetalae</taxon>
        <taxon>rosids</taxon>
        <taxon>fabids</taxon>
        <taxon>Fabales</taxon>
        <taxon>Fabaceae</taxon>
        <taxon>Papilionoideae</taxon>
        <taxon>50 kb inversion clade</taxon>
        <taxon>NPAAA clade</taxon>
        <taxon>indigoferoid/millettioid clade</taxon>
        <taxon>Phaseoleae</taxon>
        <taxon>Sphenostylis</taxon>
    </lineage>
</organism>
<accession>A0AA86V3P7</accession>
<evidence type="ECO:0000256" key="1">
    <source>
        <dbReference type="SAM" id="MobiDB-lite"/>
    </source>
</evidence>
<reference evidence="2" key="1">
    <citation type="submission" date="2023-10" db="EMBL/GenBank/DDBJ databases">
        <authorList>
            <person name="Domelevo Entfellner J.-B."/>
        </authorList>
    </citation>
    <scope>NUCLEOTIDE SEQUENCE</scope>
</reference>
<dbReference type="Proteomes" id="UP001189624">
    <property type="component" value="Chromosome 2"/>
</dbReference>
<keyword evidence="3" id="KW-1185">Reference proteome</keyword>
<gene>
    <name evidence="2" type="ORF">AYBTSS11_LOCUS4095</name>
</gene>
<sequence>MASSRTRAGHGHAHMRQQTNQTGTAFMILKAMLHEHQQEHLKESNQNKSPSLRVLLKRDDAKETLNFPSIYE</sequence>
<feature type="region of interest" description="Disordered" evidence="1">
    <location>
        <begin position="35"/>
        <end position="54"/>
    </location>
</feature>
<feature type="compositionally biased region" description="Basic and acidic residues" evidence="1">
    <location>
        <begin position="35"/>
        <end position="45"/>
    </location>
</feature>
<feature type="region of interest" description="Disordered" evidence="1">
    <location>
        <begin position="1"/>
        <end position="22"/>
    </location>
</feature>
<name>A0AA86V3P7_9FABA</name>
<proteinExistence type="predicted"/>
<dbReference type="Gramene" id="rna-AYBTSS11_LOCUS4095">
    <property type="protein sequence ID" value="CAJ1927577.1"/>
    <property type="gene ID" value="gene-AYBTSS11_LOCUS4095"/>
</dbReference>
<dbReference type="AlphaFoldDB" id="A0AA86V3P7"/>